<feature type="DNA-binding region" description="H-T-H motif" evidence="2">
    <location>
        <begin position="37"/>
        <end position="56"/>
    </location>
</feature>
<evidence type="ECO:0000256" key="2">
    <source>
        <dbReference type="PROSITE-ProRule" id="PRU00335"/>
    </source>
</evidence>
<accession>A0A6B8VUK2</accession>
<feature type="domain" description="HTH tetR-type" evidence="3">
    <location>
        <begin position="14"/>
        <end position="74"/>
    </location>
</feature>
<evidence type="ECO:0000313" key="4">
    <source>
        <dbReference type="EMBL" id="QGU03711.1"/>
    </source>
</evidence>
<evidence type="ECO:0000313" key="5">
    <source>
        <dbReference type="Proteomes" id="UP000425178"/>
    </source>
</evidence>
<name>A0A6B8VUK2_9CORY</name>
<dbReference type="InterPro" id="IPR009057">
    <property type="entry name" value="Homeodomain-like_sf"/>
</dbReference>
<protein>
    <submittedName>
        <fullName evidence="4">Transcriptional regulator, TetR family</fullName>
    </submittedName>
</protein>
<gene>
    <name evidence="4" type="ORF">CETAM_02155</name>
</gene>
<evidence type="ECO:0000256" key="1">
    <source>
        <dbReference type="ARBA" id="ARBA00023125"/>
    </source>
</evidence>
<dbReference type="RefSeq" id="WP_156226861.1">
    <property type="nucleotide sequence ID" value="NZ_CP046453.1"/>
</dbReference>
<dbReference type="SUPFAM" id="SSF46689">
    <property type="entry name" value="Homeodomain-like"/>
    <property type="match status" value="1"/>
</dbReference>
<dbReference type="PRINTS" id="PR00455">
    <property type="entry name" value="HTHTETR"/>
</dbReference>
<dbReference type="KEGG" id="ccoe:CETAM_02155"/>
<dbReference type="Proteomes" id="UP000425178">
    <property type="component" value="Chromosome"/>
</dbReference>
<dbReference type="EMBL" id="CP046453">
    <property type="protein sequence ID" value="QGU03711.1"/>
    <property type="molecule type" value="Genomic_DNA"/>
</dbReference>
<evidence type="ECO:0000259" key="3">
    <source>
        <dbReference type="PROSITE" id="PS50977"/>
    </source>
</evidence>
<sequence>MPRISEATVAQHRAVQHRAVLDAAEKLIVAGGGKVPTLAEVATEVGLARSSVYLYVSSREDMVIQLLLETIPAWLQELTGKLEGAGTDPGDRLAAYVRVTLRLFVEGSHGPLMVAAQAYPGAFVDERVQRAHNGLEPALRTLLGEGVDIVRPLIDAAIQRGAELVTQSGADVEAVSAVLQRMARASLAGDLDDPGGRH</sequence>
<keyword evidence="1 2" id="KW-0238">DNA-binding</keyword>
<reference evidence="4 5" key="1">
    <citation type="journal article" date="2021" name="Int. J. Syst. Evol. Microbiol.">
        <title>Classification of three corynebacterial strains isolated from a small paddock in North Rhine-Westphalia: proposal of &lt;i&gt;Corynebacterium kalinowskii&lt;/i&gt; sp. nov., &lt;i&gt;Corynebacterium comes&lt;/i&gt; sp. nov. and &lt;i&gt;Corynebacterium occultum&lt;/i&gt; sp. nov.</title>
        <authorList>
            <person name="Schaffert L."/>
            <person name="Ruwe M."/>
            <person name="Milse J."/>
            <person name="Hanuschka K."/>
            <person name="Ortseifen V."/>
            <person name="Droste J."/>
            <person name="Brandt D."/>
            <person name="Schl L."/>
            <person name="Kutter Y."/>
            <person name="Vinke S."/>
            <person name="Vieh P."/>
            <person name="Jacob L."/>
            <person name="L N.C."/>
            <person name="Schulte-Berndt E."/>
            <person name="Hain C."/>
            <person name="Linder M."/>
            <person name="Schmidt P."/>
            <person name="Wollenschl L."/>
            <person name="Luttermann T."/>
            <person name="Thieme E."/>
            <person name="Hassa J."/>
            <person name="Haak M."/>
            <person name="Wittchen M."/>
            <person name="Mentz A."/>
            <person name="Persicke M."/>
            <person name="Busche T."/>
            <person name="R C."/>
        </authorList>
    </citation>
    <scope>NUCLEOTIDE SEQUENCE [LARGE SCALE GENOMIC DNA]</scope>
    <source>
        <strain evidence="4 5">2019</strain>
    </source>
</reference>
<dbReference type="PROSITE" id="PS50977">
    <property type="entry name" value="HTH_TETR_2"/>
    <property type="match status" value="1"/>
</dbReference>
<keyword evidence="5" id="KW-1185">Reference proteome</keyword>
<dbReference type="GO" id="GO:0003677">
    <property type="term" value="F:DNA binding"/>
    <property type="evidence" value="ECO:0007669"/>
    <property type="project" value="UniProtKB-UniRule"/>
</dbReference>
<proteinExistence type="predicted"/>
<dbReference type="InterPro" id="IPR001647">
    <property type="entry name" value="HTH_TetR"/>
</dbReference>
<dbReference type="Pfam" id="PF00440">
    <property type="entry name" value="TetR_N"/>
    <property type="match status" value="1"/>
</dbReference>
<dbReference type="AlphaFoldDB" id="A0A6B8VUK2"/>
<organism evidence="4 5">
    <name type="scientific">Corynebacterium comes</name>
    <dbReference type="NCBI Taxonomy" id="2675218"/>
    <lineage>
        <taxon>Bacteria</taxon>
        <taxon>Bacillati</taxon>
        <taxon>Actinomycetota</taxon>
        <taxon>Actinomycetes</taxon>
        <taxon>Mycobacteriales</taxon>
        <taxon>Corynebacteriaceae</taxon>
        <taxon>Corynebacterium</taxon>
    </lineage>
</organism>
<dbReference type="Gene3D" id="1.10.357.10">
    <property type="entry name" value="Tetracycline Repressor, domain 2"/>
    <property type="match status" value="1"/>
</dbReference>